<dbReference type="Proteomes" id="UP000324222">
    <property type="component" value="Unassembled WGS sequence"/>
</dbReference>
<reference evidence="1 2" key="1">
    <citation type="submission" date="2019-05" db="EMBL/GenBank/DDBJ databases">
        <title>Another draft genome of Portunus trituberculatus and its Hox gene families provides insights of decapod evolution.</title>
        <authorList>
            <person name="Jeong J.-H."/>
            <person name="Song I."/>
            <person name="Kim S."/>
            <person name="Choi T."/>
            <person name="Kim D."/>
            <person name="Ryu S."/>
            <person name="Kim W."/>
        </authorList>
    </citation>
    <scope>NUCLEOTIDE SEQUENCE [LARGE SCALE GENOMIC DNA]</scope>
    <source>
        <tissue evidence="1">Muscle</tissue>
    </source>
</reference>
<dbReference type="SUPFAM" id="SSF56219">
    <property type="entry name" value="DNase I-like"/>
    <property type="match status" value="1"/>
</dbReference>
<proteinExistence type="predicted"/>
<dbReference type="AlphaFoldDB" id="A0A5B7FET9"/>
<evidence type="ECO:0000313" key="1">
    <source>
        <dbReference type="EMBL" id="MPC42994.1"/>
    </source>
</evidence>
<dbReference type="InterPro" id="IPR036691">
    <property type="entry name" value="Endo/exonu/phosph_ase_sf"/>
</dbReference>
<protein>
    <recommendedName>
        <fullName evidence="3">Endonuclease/exonuclease/phosphatase domain-containing protein</fullName>
    </recommendedName>
</protein>
<evidence type="ECO:0008006" key="3">
    <source>
        <dbReference type="Google" id="ProtNLM"/>
    </source>
</evidence>
<comment type="caution">
    <text evidence="1">The sequence shown here is derived from an EMBL/GenBank/DDBJ whole genome shotgun (WGS) entry which is preliminary data.</text>
</comment>
<accession>A0A5B7FET9</accession>
<dbReference type="Gene3D" id="3.60.10.10">
    <property type="entry name" value="Endonuclease/exonuclease/phosphatase"/>
    <property type="match status" value="1"/>
</dbReference>
<keyword evidence="2" id="KW-1185">Reference proteome</keyword>
<gene>
    <name evidence="1" type="ORF">E2C01_036629</name>
</gene>
<name>A0A5B7FET9_PORTR</name>
<evidence type="ECO:0000313" key="2">
    <source>
        <dbReference type="Proteomes" id="UP000324222"/>
    </source>
</evidence>
<dbReference type="EMBL" id="VSRR010005643">
    <property type="protein sequence ID" value="MPC42994.1"/>
    <property type="molecule type" value="Genomic_DNA"/>
</dbReference>
<sequence length="145" mass="16394">MLAMKKQTQPTQEENSKASSAVVEHFLSLYPFAEISILGDFNVYHQLWLSSPFTDLPSELAFSFAILHYLEQLVQHSTLIHDRVGDMLDILDFFLTSYPFVYAITLFSPLGSSDHNFISVSCPISPAPPQDPTKRKCLRHFVSAN</sequence>
<organism evidence="1 2">
    <name type="scientific">Portunus trituberculatus</name>
    <name type="common">Swimming crab</name>
    <name type="synonym">Neptunus trituberculatus</name>
    <dbReference type="NCBI Taxonomy" id="210409"/>
    <lineage>
        <taxon>Eukaryota</taxon>
        <taxon>Metazoa</taxon>
        <taxon>Ecdysozoa</taxon>
        <taxon>Arthropoda</taxon>
        <taxon>Crustacea</taxon>
        <taxon>Multicrustacea</taxon>
        <taxon>Malacostraca</taxon>
        <taxon>Eumalacostraca</taxon>
        <taxon>Eucarida</taxon>
        <taxon>Decapoda</taxon>
        <taxon>Pleocyemata</taxon>
        <taxon>Brachyura</taxon>
        <taxon>Eubrachyura</taxon>
        <taxon>Portunoidea</taxon>
        <taxon>Portunidae</taxon>
        <taxon>Portuninae</taxon>
        <taxon>Portunus</taxon>
    </lineage>
</organism>